<dbReference type="GO" id="GO:0032440">
    <property type="term" value="F:2-alkenal reductase [NAD(P)H] activity"/>
    <property type="evidence" value="ECO:0007669"/>
    <property type="project" value="UniProtKB-EC"/>
</dbReference>
<keyword evidence="4" id="KW-0560">Oxidoreductase</keyword>
<keyword evidence="1 3" id="KW-0547">Nucleotide-binding</keyword>
<dbReference type="Gene3D" id="3.30.420.40">
    <property type="match status" value="3"/>
</dbReference>
<dbReference type="KEGG" id="edi:EDI_303580"/>
<dbReference type="eggNOG" id="KOG0102">
    <property type="taxonomic scope" value="Eukaryota"/>
</dbReference>
<keyword evidence="4" id="KW-0346">Stress response</keyword>
<organism evidence="5">
    <name type="scientific">Entamoeba dispar (strain ATCC PRA-260 / SAW760)</name>
    <dbReference type="NCBI Taxonomy" id="370354"/>
    <lineage>
        <taxon>Eukaryota</taxon>
        <taxon>Amoebozoa</taxon>
        <taxon>Evosea</taxon>
        <taxon>Archamoebae</taxon>
        <taxon>Mastigamoebida</taxon>
        <taxon>Entamoebidae</taxon>
        <taxon>Entamoeba</taxon>
    </lineage>
</organism>
<dbReference type="EMBL" id="DS550521">
    <property type="protein sequence ID" value="EDR22869.1"/>
    <property type="molecule type" value="Genomic_DNA"/>
</dbReference>
<dbReference type="VEuPathDB" id="AmoebaDB:EDI_303580"/>
<dbReference type="OrthoDB" id="434160at2759"/>
<sequence>MSTRTLRETPIHVGIDLGTTYSSIAIYSENNNNQVEVLEISNNVSSIPSWVQLLNRGNGIKTYQAGILAKKSGGICLHDSKRLIGETVKHYNEQKKLLPSFTSFAVSTDNNEIKMCVEDPTNPTQTESFYPIEVSAMVLRTLYNVLKEKIGNKKIGKVVVTIPVSFTPKQKKETIQACKMAGFEDISLLHEPTASVIEFDREHHIKDNSKVLVIDCGGGTTDVACCIFHKDEKKENHGKDLEITKKIVLEKIKHSNIANEKVLELLNPPEESDSFIIKLGKQSVSERIDGIVLNCLKRVSQGNSFTFNGFEIHRELKMKIAIKPEDFNKRDEDSKIECIRNESDLNLGGNNFDDSLITIILDKIKQRIGDTEFQRLFIVKSADAKNVKKKKEKRMKKIRNIAEDTKILFSGNTGCLPIQLDDLNAEDLEGATITVTRDEFESECIKDKLIEKIERCVKNVIKSADWAIEDIDCVLAVGGTCYIPLVRKSISKMLGEIKLAYQLSINKEDTVVEVMPYTLGFGLVDNKFSIFAPKGEPLPITYEGEYFNAYDDQRSIRNSIYKGEGRKTNEEGMELVTEVTIEGLPPGLKEGEFKMIHKVTVNKSGLVEVETVKKETGKHLEKMKAFVNLGFDEDMIKKIQQHLEPYIRNSE</sequence>
<dbReference type="InterPro" id="IPR018181">
    <property type="entry name" value="Heat_shock_70_CS"/>
</dbReference>
<evidence type="ECO:0000256" key="1">
    <source>
        <dbReference type="ARBA" id="ARBA00022741"/>
    </source>
</evidence>
<keyword evidence="5" id="KW-1185">Reference proteome</keyword>
<evidence type="ECO:0000313" key="5">
    <source>
        <dbReference type="Proteomes" id="UP000008076"/>
    </source>
</evidence>
<dbReference type="InterPro" id="IPR043129">
    <property type="entry name" value="ATPase_NBD"/>
</dbReference>
<proteinExistence type="inferred from homology"/>
<dbReference type="SUPFAM" id="SSF100920">
    <property type="entry name" value="Heat shock protein 70kD (HSP70), peptide-binding domain"/>
    <property type="match status" value="1"/>
</dbReference>
<name>B0ERG9_ENTDS</name>
<dbReference type="GO" id="GO:0005524">
    <property type="term" value="F:ATP binding"/>
    <property type="evidence" value="ECO:0007669"/>
    <property type="project" value="UniProtKB-KW"/>
</dbReference>
<dbReference type="RefSeq" id="XP_001740695.1">
    <property type="nucleotide sequence ID" value="XM_001740643.1"/>
</dbReference>
<dbReference type="Gene3D" id="3.90.640.10">
    <property type="entry name" value="Actin, Chain A, domain 4"/>
    <property type="match status" value="1"/>
</dbReference>
<dbReference type="Pfam" id="PF00012">
    <property type="entry name" value="HSP70"/>
    <property type="match status" value="3"/>
</dbReference>
<dbReference type="SUPFAM" id="SSF53067">
    <property type="entry name" value="Actin-like ATPase domain"/>
    <property type="match status" value="3"/>
</dbReference>
<evidence type="ECO:0000313" key="4">
    <source>
        <dbReference type="EMBL" id="EDR22869.1"/>
    </source>
</evidence>
<dbReference type="PANTHER" id="PTHR19375">
    <property type="entry name" value="HEAT SHOCK PROTEIN 70KDA"/>
    <property type="match status" value="1"/>
</dbReference>
<dbReference type="AlphaFoldDB" id="B0ERG9"/>
<dbReference type="GO" id="GO:0140662">
    <property type="term" value="F:ATP-dependent protein folding chaperone"/>
    <property type="evidence" value="ECO:0007669"/>
    <property type="project" value="InterPro"/>
</dbReference>
<dbReference type="InterPro" id="IPR029047">
    <property type="entry name" value="HSP70_peptide-bd_sf"/>
</dbReference>
<evidence type="ECO:0000256" key="2">
    <source>
        <dbReference type="ARBA" id="ARBA00022840"/>
    </source>
</evidence>
<reference evidence="5" key="1">
    <citation type="submission" date="2007-12" db="EMBL/GenBank/DDBJ databases">
        <title>Annotation of Entamoeba dispar SAW760.</title>
        <authorList>
            <person name="Lorenzi H."/>
            <person name="Inman J."/>
            <person name="Schobel S."/>
            <person name="Amedeo P."/>
            <person name="Caler E."/>
        </authorList>
    </citation>
    <scope>NUCLEOTIDE SEQUENCE [LARGE SCALE GENOMIC DNA]</scope>
    <source>
        <strain evidence="5">ATCC PRA-260 / SAW760</strain>
    </source>
</reference>
<dbReference type="EC" id="1.3.1.74" evidence="4"/>
<dbReference type="Proteomes" id="UP000008076">
    <property type="component" value="Unassembled WGS sequence"/>
</dbReference>
<keyword evidence="2 3" id="KW-0067">ATP-binding</keyword>
<accession>B0ERG9</accession>
<gene>
    <name evidence="4" type="ORF">EDI_303580</name>
</gene>
<dbReference type="PROSITE" id="PS00297">
    <property type="entry name" value="HSP70_1"/>
    <property type="match status" value="1"/>
</dbReference>
<dbReference type="Gene3D" id="2.60.34.10">
    <property type="entry name" value="Substrate Binding Domain Of DNAk, Chain A, domain 1"/>
    <property type="match status" value="1"/>
</dbReference>
<protein>
    <submittedName>
        <fullName evidence="4">Heat shock protein 70kD, putative</fullName>
        <ecNumber evidence="4">1.3.1.74</ecNumber>
    </submittedName>
</protein>
<comment type="similarity">
    <text evidence="3">Belongs to the heat shock protein 70 family.</text>
</comment>
<dbReference type="InterPro" id="IPR013126">
    <property type="entry name" value="Hsp_70_fam"/>
</dbReference>
<dbReference type="GeneID" id="5885870"/>
<dbReference type="eggNOG" id="KOG0101">
    <property type="taxonomic scope" value="Eukaryota"/>
</dbReference>
<evidence type="ECO:0000256" key="3">
    <source>
        <dbReference type="RuleBase" id="RU003322"/>
    </source>
</evidence>